<accession>A0A834CDB2</accession>
<sequence>MLRRMTSAAVRPRREYSLVLVRTQSRKPRSGSVQPEPLRFPGDAVTPRAVLSRRLRSVSPPPHPHREASAQ</sequence>
<organism evidence="2 3">
    <name type="scientific">Oryzias melastigma</name>
    <name type="common">Marine medaka</name>
    <dbReference type="NCBI Taxonomy" id="30732"/>
    <lineage>
        <taxon>Eukaryota</taxon>
        <taxon>Metazoa</taxon>
        <taxon>Chordata</taxon>
        <taxon>Craniata</taxon>
        <taxon>Vertebrata</taxon>
        <taxon>Euteleostomi</taxon>
        <taxon>Actinopterygii</taxon>
        <taxon>Neopterygii</taxon>
        <taxon>Teleostei</taxon>
        <taxon>Neoteleostei</taxon>
        <taxon>Acanthomorphata</taxon>
        <taxon>Ovalentaria</taxon>
        <taxon>Atherinomorphae</taxon>
        <taxon>Beloniformes</taxon>
        <taxon>Adrianichthyidae</taxon>
        <taxon>Oryziinae</taxon>
        <taxon>Oryzias</taxon>
    </lineage>
</organism>
<protein>
    <submittedName>
        <fullName evidence="2">Uncharacterized protein</fullName>
    </submittedName>
</protein>
<evidence type="ECO:0000256" key="1">
    <source>
        <dbReference type="SAM" id="MobiDB-lite"/>
    </source>
</evidence>
<gene>
    <name evidence="2" type="ORF">FQA47_011925</name>
</gene>
<evidence type="ECO:0000313" key="2">
    <source>
        <dbReference type="EMBL" id="KAF6727024.1"/>
    </source>
</evidence>
<comment type="caution">
    <text evidence="2">The sequence shown here is derived from an EMBL/GenBank/DDBJ whole genome shotgun (WGS) entry which is preliminary data.</text>
</comment>
<proteinExistence type="predicted"/>
<evidence type="ECO:0000313" key="3">
    <source>
        <dbReference type="Proteomes" id="UP000646548"/>
    </source>
</evidence>
<name>A0A834CDB2_ORYME</name>
<feature type="region of interest" description="Disordered" evidence="1">
    <location>
        <begin position="22"/>
        <end position="71"/>
    </location>
</feature>
<dbReference type="EMBL" id="WKFB01000315">
    <property type="protein sequence ID" value="KAF6727024.1"/>
    <property type="molecule type" value="Genomic_DNA"/>
</dbReference>
<dbReference type="Proteomes" id="UP000646548">
    <property type="component" value="Unassembled WGS sequence"/>
</dbReference>
<reference evidence="2" key="1">
    <citation type="journal article" name="BMC Genomics">
        <title>Long-read sequencing and de novo genome assembly of marine medaka (Oryzias melastigma).</title>
        <authorList>
            <person name="Liang P."/>
            <person name="Saqib H.S.A."/>
            <person name="Ni X."/>
            <person name="Shen Y."/>
        </authorList>
    </citation>
    <scope>NUCLEOTIDE SEQUENCE</scope>
    <source>
        <strain evidence="2">Bigg-433</strain>
    </source>
</reference>
<dbReference type="AlphaFoldDB" id="A0A834CDB2"/>